<dbReference type="GO" id="GO:0005737">
    <property type="term" value="C:cytoplasm"/>
    <property type="evidence" value="ECO:0007669"/>
    <property type="project" value="TreeGrafter"/>
</dbReference>
<dbReference type="PANTHER" id="PTHR21708">
    <property type="entry name" value="PROBABLE 2-DEHYDROPANTOATE 2-REDUCTASE"/>
    <property type="match status" value="1"/>
</dbReference>
<dbReference type="InterPro" id="IPR008927">
    <property type="entry name" value="6-PGluconate_DH-like_C_sf"/>
</dbReference>
<comment type="function">
    <text evidence="10">Catalyzes the NADPH-dependent reduction of ketopantoate into pantoic acid.</text>
</comment>
<proteinExistence type="inferred from homology"/>
<organism evidence="13 14">
    <name type="scientific">Tistrella mobilis</name>
    <dbReference type="NCBI Taxonomy" id="171437"/>
    <lineage>
        <taxon>Bacteria</taxon>
        <taxon>Pseudomonadati</taxon>
        <taxon>Pseudomonadota</taxon>
        <taxon>Alphaproteobacteria</taxon>
        <taxon>Geminicoccales</taxon>
        <taxon>Geminicoccaceae</taxon>
        <taxon>Tistrella</taxon>
    </lineage>
</organism>
<evidence type="ECO:0000259" key="11">
    <source>
        <dbReference type="Pfam" id="PF02558"/>
    </source>
</evidence>
<feature type="domain" description="Ketopantoate reductase N-terminal" evidence="11">
    <location>
        <begin position="37"/>
        <end position="183"/>
    </location>
</feature>
<reference evidence="13 14" key="1">
    <citation type="journal article" date="2018" name="Nat. Biotechnol.">
        <title>A standardized bacterial taxonomy based on genome phylogeny substantially revises the tree of life.</title>
        <authorList>
            <person name="Parks D.H."/>
            <person name="Chuvochina M."/>
            <person name="Waite D.W."/>
            <person name="Rinke C."/>
            <person name="Skarshewski A."/>
            <person name="Chaumeil P.A."/>
            <person name="Hugenholtz P."/>
        </authorList>
    </citation>
    <scope>NUCLEOTIDE SEQUENCE [LARGE SCALE GENOMIC DNA]</scope>
    <source>
        <strain evidence="13">UBA8739</strain>
    </source>
</reference>
<dbReference type="InterPro" id="IPR013752">
    <property type="entry name" value="KPA_reductase"/>
</dbReference>
<keyword evidence="5 10" id="KW-0566">Pantothenate biosynthesis</keyword>
<name>A0A3B9IP89_9PROT</name>
<dbReference type="Gene3D" id="3.40.50.720">
    <property type="entry name" value="NAD(P)-binding Rossmann-like Domain"/>
    <property type="match status" value="1"/>
</dbReference>
<evidence type="ECO:0000256" key="3">
    <source>
        <dbReference type="ARBA" id="ARBA00013014"/>
    </source>
</evidence>
<dbReference type="InterPro" id="IPR036291">
    <property type="entry name" value="NAD(P)-bd_dom_sf"/>
</dbReference>
<evidence type="ECO:0000256" key="1">
    <source>
        <dbReference type="ARBA" id="ARBA00004994"/>
    </source>
</evidence>
<comment type="catalytic activity">
    <reaction evidence="9 10">
        <text>(R)-pantoate + NADP(+) = 2-dehydropantoate + NADPH + H(+)</text>
        <dbReference type="Rhea" id="RHEA:16233"/>
        <dbReference type="ChEBI" id="CHEBI:11561"/>
        <dbReference type="ChEBI" id="CHEBI:15378"/>
        <dbReference type="ChEBI" id="CHEBI:15980"/>
        <dbReference type="ChEBI" id="CHEBI:57783"/>
        <dbReference type="ChEBI" id="CHEBI:58349"/>
        <dbReference type="EC" id="1.1.1.169"/>
    </reaction>
</comment>
<dbReference type="PANTHER" id="PTHR21708:SF26">
    <property type="entry name" value="2-DEHYDROPANTOATE 2-REDUCTASE"/>
    <property type="match status" value="1"/>
</dbReference>
<dbReference type="UniPathway" id="UPA00028">
    <property type="reaction ID" value="UER00004"/>
</dbReference>
<dbReference type="GO" id="GO:0015940">
    <property type="term" value="P:pantothenate biosynthetic process"/>
    <property type="evidence" value="ECO:0007669"/>
    <property type="project" value="UniProtKB-UniPathway"/>
</dbReference>
<evidence type="ECO:0000256" key="8">
    <source>
        <dbReference type="ARBA" id="ARBA00032024"/>
    </source>
</evidence>
<comment type="pathway">
    <text evidence="1 10">Cofactor biosynthesis; (R)-pantothenate biosynthesis; (R)-pantoate from 3-methyl-2-oxobutanoate: step 2/2.</text>
</comment>
<protein>
    <recommendedName>
        <fullName evidence="4 10">2-dehydropantoate 2-reductase</fullName>
        <ecNumber evidence="3 10">1.1.1.169</ecNumber>
    </recommendedName>
    <alternativeName>
        <fullName evidence="8 10">Ketopantoate reductase</fullName>
    </alternativeName>
</protein>
<keyword evidence="7 10" id="KW-0560">Oxidoreductase</keyword>
<evidence type="ECO:0000256" key="2">
    <source>
        <dbReference type="ARBA" id="ARBA00007870"/>
    </source>
</evidence>
<dbReference type="InterPro" id="IPR051402">
    <property type="entry name" value="KPR-Related"/>
</dbReference>
<evidence type="ECO:0000256" key="5">
    <source>
        <dbReference type="ARBA" id="ARBA00022655"/>
    </source>
</evidence>
<comment type="caution">
    <text evidence="13">The sequence shown here is derived from an EMBL/GenBank/DDBJ whole genome shotgun (WGS) entry which is preliminary data.</text>
</comment>
<dbReference type="Pfam" id="PF02558">
    <property type="entry name" value="ApbA"/>
    <property type="match status" value="1"/>
</dbReference>
<evidence type="ECO:0000256" key="6">
    <source>
        <dbReference type="ARBA" id="ARBA00022857"/>
    </source>
</evidence>
<dbReference type="EMBL" id="DMAI01000324">
    <property type="protein sequence ID" value="HAE49684.1"/>
    <property type="molecule type" value="Genomic_DNA"/>
</dbReference>
<dbReference type="FunFam" id="1.10.1040.10:FF:000017">
    <property type="entry name" value="2-dehydropantoate 2-reductase"/>
    <property type="match status" value="1"/>
</dbReference>
<comment type="similarity">
    <text evidence="2 10">Belongs to the ketopantoate reductase family.</text>
</comment>
<dbReference type="InterPro" id="IPR003710">
    <property type="entry name" value="ApbA"/>
</dbReference>
<evidence type="ECO:0000256" key="7">
    <source>
        <dbReference type="ARBA" id="ARBA00023002"/>
    </source>
</evidence>
<evidence type="ECO:0000256" key="10">
    <source>
        <dbReference type="RuleBase" id="RU362068"/>
    </source>
</evidence>
<dbReference type="Pfam" id="PF08546">
    <property type="entry name" value="ApbA_C"/>
    <property type="match status" value="1"/>
</dbReference>
<gene>
    <name evidence="13" type="ORF">DCK97_19900</name>
</gene>
<evidence type="ECO:0000313" key="13">
    <source>
        <dbReference type="EMBL" id="HAE49684.1"/>
    </source>
</evidence>
<feature type="domain" description="Ketopantoate reductase C-terminal" evidence="12">
    <location>
        <begin position="210"/>
        <end position="331"/>
    </location>
</feature>
<dbReference type="NCBIfam" id="TIGR00745">
    <property type="entry name" value="apbA_panE"/>
    <property type="match status" value="1"/>
</dbReference>
<accession>A0A3B9IP89</accession>
<dbReference type="EC" id="1.1.1.169" evidence="3 10"/>
<evidence type="ECO:0000256" key="4">
    <source>
        <dbReference type="ARBA" id="ARBA00019465"/>
    </source>
</evidence>
<dbReference type="InterPro" id="IPR013328">
    <property type="entry name" value="6PGD_dom2"/>
</dbReference>
<sequence>MCRGGEGPHGLLSGSPEVPDCGRMRHLWLLGRAEMRVMIMGAGGLGGYLAACLARAGADVSVVGRGAHLQAMARDGLTLVSGGREERVAVRAAADPRAAGPADLIILAVKLYDVEAAVAAAAPMLAEGGVLVTVQNGVDAPAMAARILGPERVAAAAAYVSARIEAPGVVLHTGAHARLDLGSRAAPPAAMAAIADLGRRAGLDVVEAPDIEAALWEKFTFFSASSGVTALTRLPLGPLRDDPLTAGLLTRAIAEASAVARALGVAVPDDLEARTAAVMAGKSPALKPSLLVDLERGRRLEVNWIAGTIHRAGLATGIDTPVQSCIYAALKPFSGGGLPGEKAPPASS</sequence>
<evidence type="ECO:0000313" key="14">
    <source>
        <dbReference type="Proteomes" id="UP000257706"/>
    </source>
</evidence>
<dbReference type="GO" id="GO:0008677">
    <property type="term" value="F:2-dehydropantoate 2-reductase activity"/>
    <property type="evidence" value="ECO:0007669"/>
    <property type="project" value="UniProtKB-EC"/>
</dbReference>
<dbReference type="Gene3D" id="1.10.1040.10">
    <property type="entry name" value="N-(1-d-carboxylethyl)-l-norvaline Dehydrogenase, domain 2"/>
    <property type="match status" value="1"/>
</dbReference>
<dbReference type="SUPFAM" id="SSF51735">
    <property type="entry name" value="NAD(P)-binding Rossmann-fold domains"/>
    <property type="match status" value="1"/>
</dbReference>
<keyword evidence="6 10" id="KW-0521">NADP</keyword>
<evidence type="ECO:0000256" key="9">
    <source>
        <dbReference type="ARBA" id="ARBA00048793"/>
    </source>
</evidence>
<dbReference type="AlphaFoldDB" id="A0A3B9IP89"/>
<dbReference type="SUPFAM" id="SSF48179">
    <property type="entry name" value="6-phosphogluconate dehydrogenase C-terminal domain-like"/>
    <property type="match status" value="1"/>
</dbReference>
<dbReference type="Proteomes" id="UP000257706">
    <property type="component" value="Unassembled WGS sequence"/>
</dbReference>
<evidence type="ECO:0000259" key="12">
    <source>
        <dbReference type="Pfam" id="PF08546"/>
    </source>
</evidence>
<dbReference type="InterPro" id="IPR013332">
    <property type="entry name" value="KPR_N"/>
</dbReference>